<evidence type="ECO:0000256" key="3">
    <source>
        <dbReference type="ARBA" id="ARBA00022801"/>
    </source>
</evidence>
<dbReference type="FunFam" id="3.40.395.10:FF:000001">
    <property type="entry name" value="Sentrin-specific protease 1"/>
    <property type="match status" value="1"/>
</dbReference>
<evidence type="ECO:0000259" key="6">
    <source>
        <dbReference type="PROSITE" id="PS50600"/>
    </source>
</evidence>
<dbReference type="PANTHER" id="PTHR12606:SF11">
    <property type="entry name" value="SENTRIN-SPECIFIC PROTEASE 2"/>
    <property type="match status" value="1"/>
</dbReference>
<gene>
    <name evidence="8" type="primary">SENP2</name>
</gene>
<dbReference type="Proteomes" id="UP001190640">
    <property type="component" value="Chromosome 6"/>
</dbReference>
<evidence type="ECO:0000256" key="1">
    <source>
        <dbReference type="ARBA" id="ARBA00005234"/>
    </source>
</evidence>
<dbReference type="SUPFAM" id="SSF54001">
    <property type="entry name" value="Cysteine proteinases"/>
    <property type="match status" value="1"/>
</dbReference>
<keyword evidence="7" id="KW-1185">Reference proteome</keyword>
<evidence type="ECO:0000256" key="5">
    <source>
        <dbReference type="SAM" id="MobiDB-lite"/>
    </source>
</evidence>
<dbReference type="CTD" id="59343"/>
<feature type="domain" description="Ubiquitin-like protease family profile" evidence="6">
    <location>
        <begin position="375"/>
        <end position="539"/>
    </location>
</feature>
<dbReference type="PROSITE" id="PS50600">
    <property type="entry name" value="ULP_PROTEASE"/>
    <property type="match status" value="1"/>
</dbReference>
<evidence type="ECO:0000313" key="8">
    <source>
        <dbReference type="RefSeq" id="XP_054839244.1"/>
    </source>
</evidence>
<reference evidence="8" key="1">
    <citation type="submission" date="2025-08" db="UniProtKB">
        <authorList>
            <consortium name="RefSeq"/>
        </authorList>
    </citation>
    <scope>IDENTIFICATION</scope>
    <source>
        <tissue evidence="8">Blood</tissue>
    </source>
</reference>
<sequence>MFRWLPEGLRSWLFPPSSCGQEVEPSLPRPRKRRYPSSLLNKEDPDQEQMKRQKLGIFCAFTQRIVSLIKLPSQLTAKYFLTGNQEAEATNEFFPDATDALAAELMEPTSGMQIIELDKKATYCTSGHPNEERTPNSSRVMPSLRNDCGTRKNSKTNYNSFSEELLPWGTAIHRNLSDAPPVSTGRLFKKPHFTVEEGVQRDEREKYKQLLEQEKEKSPKNYSTPIVAKHSNVQRHASELLKSGCCVEVDVPPTMTPRNGIRSFDSVCCRRDVSSSVIVAERSSDLENLIAQRKEYVNHSSASDLSEEVLLRLNLGHEGSSRRRRSQVDLEEQKYLDWDKTAHCLPILTEDMEREITNMLSHGPEDEVLSSAFKLKITRADIQTLRNQHWLNDVIINFYMNLLVDRNKRPGLPVLYAFSTFFYPKLHSEGYNMVKKWTKGVDLFQHDMILVPIHIRVHWGLLVVDMRRETIKYFDSMGHNGYRICKRLLQYMQEESKAKRNLDINASSWTLYSVKPHEIPQQLNGSDCGVFTCKYADFISRDKPIVFTQHHIPYFRRRMVWEILHQQLL</sequence>
<feature type="region of interest" description="Disordered" evidence="5">
    <location>
        <begin position="126"/>
        <end position="152"/>
    </location>
</feature>
<name>A0AA97JLK3_EUBMA</name>
<evidence type="ECO:0000256" key="2">
    <source>
        <dbReference type="ARBA" id="ARBA00022670"/>
    </source>
</evidence>
<evidence type="ECO:0000256" key="4">
    <source>
        <dbReference type="ARBA" id="ARBA00022807"/>
    </source>
</evidence>
<proteinExistence type="inferred from homology"/>
<dbReference type="GO" id="GO:0006508">
    <property type="term" value="P:proteolysis"/>
    <property type="evidence" value="ECO:0007669"/>
    <property type="project" value="UniProtKB-KW"/>
</dbReference>
<keyword evidence="4" id="KW-0788">Thiol protease</keyword>
<dbReference type="Gene3D" id="3.40.395.10">
    <property type="entry name" value="Adenoviral Proteinase, Chain A"/>
    <property type="match status" value="1"/>
</dbReference>
<dbReference type="RefSeq" id="XP_054839244.1">
    <property type="nucleotide sequence ID" value="XM_054983269.1"/>
</dbReference>
<comment type="similarity">
    <text evidence="1">Belongs to the peptidase C48 family.</text>
</comment>
<accession>A0AA97JLK3</accession>
<keyword evidence="2 8" id="KW-0645">Protease</keyword>
<dbReference type="GeneID" id="129332282"/>
<dbReference type="GO" id="GO:0060255">
    <property type="term" value="P:regulation of macromolecule metabolic process"/>
    <property type="evidence" value="ECO:0007669"/>
    <property type="project" value="UniProtKB-ARBA"/>
</dbReference>
<dbReference type="InterPro" id="IPR038765">
    <property type="entry name" value="Papain-like_cys_pep_sf"/>
</dbReference>
<dbReference type="GO" id="GO:0005634">
    <property type="term" value="C:nucleus"/>
    <property type="evidence" value="ECO:0007669"/>
    <property type="project" value="TreeGrafter"/>
</dbReference>
<dbReference type="KEGG" id="emc:129332282"/>
<dbReference type="GO" id="GO:0080090">
    <property type="term" value="P:regulation of primary metabolic process"/>
    <property type="evidence" value="ECO:0007669"/>
    <property type="project" value="UniProtKB-ARBA"/>
</dbReference>
<keyword evidence="3" id="KW-0378">Hydrolase</keyword>
<dbReference type="GO" id="GO:0016929">
    <property type="term" value="F:deSUMOylase activity"/>
    <property type="evidence" value="ECO:0007669"/>
    <property type="project" value="TreeGrafter"/>
</dbReference>
<organism evidence="7 8">
    <name type="scientific">Eublepharis macularius</name>
    <name type="common">Leopard gecko</name>
    <name type="synonym">Cyrtodactylus macularius</name>
    <dbReference type="NCBI Taxonomy" id="481883"/>
    <lineage>
        <taxon>Eukaryota</taxon>
        <taxon>Metazoa</taxon>
        <taxon>Chordata</taxon>
        <taxon>Craniata</taxon>
        <taxon>Vertebrata</taxon>
        <taxon>Euteleostomi</taxon>
        <taxon>Lepidosauria</taxon>
        <taxon>Squamata</taxon>
        <taxon>Bifurcata</taxon>
        <taxon>Gekkota</taxon>
        <taxon>Eublepharidae</taxon>
        <taxon>Eublepharinae</taxon>
        <taxon>Eublepharis</taxon>
    </lineage>
</organism>
<protein>
    <submittedName>
        <fullName evidence="8">Sentrin-specific protease 2 isoform X1</fullName>
    </submittedName>
</protein>
<dbReference type="AlphaFoldDB" id="A0AA97JLK3"/>
<evidence type="ECO:0000313" key="7">
    <source>
        <dbReference type="Proteomes" id="UP001190640"/>
    </source>
</evidence>
<dbReference type="Pfam" id="PF02902">
    <property type="entry name" value="Peptidase_C48"/>
    <property type="match status" value="1"/>
</dbReference>
<feature type="region of interest" description="Disordered" evidence="5">
    <location>
        <begin position="20"/>
        <end position="48"/>
    </location>
</feature>
<dbReference type="InterPro" id="IPR003653">
    <property type="entry name" value="Peptidase_C48_C"/>
</dbReference>
<dbReference type="GO" id="GO:0016926">
    <property type="term" value="P:protein desumoylation"/>
    <property type="evidence" value="ECO:0007669"/>
    <property type="project" value="TreeGrafter"/>
</dbReference>
<dbReference type="PANTHER" id="PTHR12606">
    <property type="entry name" value="SENTRIN/SUMO-SPECIFIC PROTEASE"/>
    <property type="match status" value="1"/>
</dbReference>